<accession>A0A4R6UC24</accession>
<reference evidence="2 3" key="1">
    <citation type="submission" date="2019-03" db="EMBL/GenBank/DDBJ databases">
        <title>Genomic Encyclopedia of Type Strains, Phase IV (KMG-IV): sequencing the most valuable type-strain genomes for metagenomic binning, comparative biology and taxonomic classification.</title>
        <authorList>
            <person name="Goeker M."/>
        </authorList>
    </citation>
    <scope>NUCLEOTIDE SEQUENCE [LARGE SCALE GENOMIC DNA]</scope>
    <source>
        <strain evidence="2 3">DSM 46770</strain>
    </source>
</reference>
<dbReference type="RefSeq" id="WP_133743672.1">
    <property type="nucleotide sequence ID" value="NZ_SNYN01000037.1"/>
</dbReference>
<evidence type="ECO:0000313" key="3">
    <source>
        <dbReference type="Proteomes" id="UP000295281"/>
    </source>
</evidence>
<dbReference type="EMBL" id="SNYN01000037">
    <property type="protein sequence ID" value="TDQ44181.1"/>
    <property type="molecule type" value="Genomic_DNA"/>
</dbReference>
<organism evidence="2 3">
    <name type="scientific">Actinorugispora endophytica</name>
    <dbReference type="NCBI Taxonomy" id="1605990"/>
    <lineage>
        <taxon>Bacteria</taxon>
        <taxon>Bacillati</taxon>
        <taxon>Actinomycetota</taxon>
        <taxon>Actinomycetes</taxon>
        <taxon>Streptosporangiales</taxon>
        <taxon>Nocardiopsidaceae</taxon>
        <taxon>Actinorugispora</taxon>
    </lineage>
</organism>
<keyword evidence="3" id="KW-1185">Reference proteome</keyword>
<sequence length="107" mass="11867">MDTPSTDPRERPAGSAAPRTAMRNLVRALRAKGVSVVGLDARTRSLTARNGSAKQVVVMRDGMWCMVWEPFRTDDAPDVEPLLPVGQEWVMAERLRNVLGARPPRRS</sequence>
<dbReference type="Proteomes" id="UP000295281">
    <property type="component" value="Unassembled WGS sequence"/>
</dbReference>
<comment type="caution">
    <text evidence="2">The sequence shown here is derived from an EMBL/GenBank/DDBJ whole genome shotgun (WGS) entry which is preliminary data.</text>
</comment>
<evidence type="ECO:0000256" key="1">
    <source>
        <dbReference type="SAM" id="MobiDB-lite"/>
    </source>
</evidence>
<gene>
    <name evidence="2" type="ORF">EV190_13718</name>
</gene>
<name>A0A4R6UC24_9ACTN</name>
<proteinExistence type="predicted"/>
<evidence type="ECO:0000313" key="2">
    <source>
        <dbReference type="EMBL" id="TDQ44181.1"/>
    </source>
</evidence>
<dbReference type="AlphaFoldDB" id="A0A4R6UC24"/>
<feature type="region of interest" description="Disordered" evidence="1">
    <location>
        <begin position="1"/>
        <end position="21"/>
    </location>
</feature>
<dbReference type="OrthoDB" id="3436599at2"/>
<protein>
    <submittedName>
        <fullName evidence="2">Uncharacterized protein</fullName>
    </submittedName>
</protein>